<dbReference type="PATRIC" id="fig|1050174.4.peg.2001"/>
<evidence type="ECO:0000256" key="10">
    <source>
        <dbReference type="ARBA" id="ARBA00023315"/>
    </source>
</evidence>
<feature type="active site" description="Proton donor/acceptor" evidence="13">
    <location>
        <position position="319"/>
    </location>
</feature>
<keyword evidence="4 14" id="KW-0732">Signal</keyword>
<dbReference type="SUPFAM" id="SSF141523">
    <property type="entry name" value="L,D-transpeptidase catalytic domain-like"/>
    <property type="match status" value="1"/>
</dbReference>
<dbReference type="CDD" id="cd16913">
    <property type="entry name" value="YkuD_like"/>
    <property type="match status" value="1"/>
</dbReference>
<dbReference type="GO" id="GO:0008360">
    <property type="term" value="P:regulation of cell shape"/>
    <property type="evidence" value="ECO:0007669"/>
    <property type="project" value="UniProtKB-UniRule"/>
</dbReference>
<keyword evidence="2" id="KW-1003">Cell membrane</keyword>
<dbReference type="GO" id="GO:0071972">
    <property type="term" value="F:peptidoglycan L,D-transpeptidase activity"/>
    <property type="evidence" value="ECO:0007669"/>
    <property type="project" value="TreeGrafter"/>
</dbReference>
<gene>
    <name evidence="16" type="ORF">CEPID_09915</name>
</gene>
<accession>A0A0G3GRS4</accession>
<keyword evidence="6 13" id="KW-0573">Peptidoglycan synthesis</keyword>
<evidence type="ECO:0000256" key="12">
    <source>
        <dbReference type="ARBA" id="ARBA00060592"/>
    </source>
</evidence>
<feature type="signal peptide" evidence="14">
    <location>
        <begin position="1"/>
        <end position="18"/>
    </location>
</feature>
<dbReference type="Proteomes" id="UP000035368">
    <property type="component" value="Chromosome"/>
</dbReference>
<evidence type="ECO:0000313" key="16">
    <source>
        <dbReference type="EMBL" id="AKK03824.1"/>
    </source>
</evidence>
<organism evidence="16 17">
    <name type="scientific">Corynebacterium epidermidicanis</name>
    <dbReference type="NCBI Taxonomy" id="1050174"/>
    <lineage>
        <taxon>Bacteria</taxon>
        <taxon>Bacillati</taxon>
        <taxon>Actinomycetota</taxon>
        <taxon>Actinomycetes</taxon>
        <taxon>Mycobacteriales</taxon>
        <taxon>Corynebacteriaceae</taxon>
        <taxon>Corynebacterium</taxon>
    </lineage>
</organism>
<dbReference type="Gene3D" id="2.60.40.3710">
    <property type="match status" value="1"/>
</dbReference>
<proteinExistence type="predicted"/>
<dbReference type="InterPro" id="IPR005490">
    <property type="entry name" value="LD_TPept_cat_dom"/>
</dbReference>
<dbReference type="UniPathway" id="UPA00219"/>
<keyword evidence="9" id="KW-0449">Lipoprotein</keyword>
<feature type="active site" description="Nucleophile" evidence="13">
    <location>
        <position position="337"/>
    </location>
</feature>
<evidence type="ECO:0000256" key="3">
    <source>
        <dbReference type="ARBA" id="ARBA00022679"/>
    </source>
</evidence>
<comment type="pathway">
    <text evidence="1 13">Cell wall biogenesis; peptidoglycan biosynthesis.</text>
</comment>
<evidence type="ECO:0000256" key="7">
    <source>
        <dbReference type="ARBA" id="ARBA00023136"/>
    </source>
</evidence>
<sequence length="389" mass="41514">MKRSVVALVGVISASALLVSCTIDRPQPNKEVVQVEQQAETQPAEKLAPAISVADGAKDINPGQAVTVKALEDGLAKVTMTNENGKVVEGKLAADGKSWQTAEVLGFYRTYTVVAEGTNGMSTTHTFQTASPAGTTAVALGPLADSTVGVAQTISMRFGVPITDRKAAQDAIKVTVSPPQEGGFYWLNDYELRWRPKEYWKPGTTVSVKADIYGANLGGGVFGGEDNATNFTVAGGYRALADDATKTMTIYDGDTVVKTMPISMGSNRWPTPNGTYIIGDKHTEMVMDSESFGLSLANGGYKTKVQYATQMSYSGIFVHSAPWSVWAQGSQNTSHGCINVSPENAQWFLENFKRGDIVEVQGTIGGQLSGYDGLGDWQIPWSEWGKGNA</sequence>
<dbReference type="Pfam" id="PF03734">
    <property type="entry name" value="YkuD"/>
    <property type="match status" value="1"/>
</dbReference>
<dbReference type="GO" id="GO:0018104">
    <property type="term" value="P:peptidoglycan-protein cross-linking"/>
    <property type="evidence" value="ECO:0007669"/>
    <property type="project" value="TreeGrafter"/>
</dbReference>
<keyword evidence="10" id="KW-0012">Acyltransferase</keyword>
<dbReference type="Pfam" id="PF17964">
    <property type="entry name" value="Big_10"/>
    <property type="match status" value="1"/>
</dbReference>
<dbReference type="KEGG" id="cei:CEPID_09915"/>
<keyword evidence="8" id="KW-0564">Palmitate</keyword>
<dbReference type="Gene3D" id="2.60.40.3780">
    <property type="match status" value="1"/>
</dbReference>
<evidence type="ECO:0000256" key="11">
    <source>
        <dbReference type="ARBA" id="ARBA00023316"/>
    </source>
</evidence>
<dbReference type="InterPro" id="IPR041280">
    <property type="entry name" value="Big_10"/>
</dbReference>
<protein>
    <recommendedName>
        <fullName evidence="15">L,D-TPase catalytic domain-containing protein</fullName>
    </recommendedName>
</protein>
<name>A0A0G3GRS4_9CORY</name>
<dbReference type="RefSeq" id="WP_047240787.1">
    <property type="nucleotide sequence ID" value="NZ_CP011541.1"/>
</dbReference>
<dbReference type="InterPro" id="IPR038063">
    <property type="entry name" value="Transpep_catalytic_dom"/>
</dbReference>
<keyword evidence="7" id="KW-0472">Membrane</keyword>
<keyword evidence="3" id="KW-0808">Transferase</keyword>
<dbReference type="STRING" id="1050174.CEPID_09915"/>
<dbReference type="GO" id="GO:0016746">
    <property type="term" value="F:acyltransferase activity"/>
    <property type="evidence" value="ECO:0007669"/>
    <property type="project" value="UniProtKB-KW"/>
</dbReference>
<evidence type="ECO:0000256" key="14">
    <source>
        <dbReference type="SAM" id="SignalP"/>
    </source>
</evidence>
<evidence type="ECO:0000256" key="1">
    <source>
        <dbReference type="ARBA" id="ARBA00004752"/>
    </source>
</evidence>
<comment type="pathway">
    <text evidence="12">Glycan biosynthesis.</text>
</comment>
<dbReference type="OrthoDB" id="5242354at2"/>
<feature type="chain" id="PRO_5039047539" description="L,D-TPase catalytic domain-containing protein" evidence="14">
    <location>
        <begin position="19"/>
        <end position="389"/>
    </location>
</feature>
<evidence type="ECO:0000313" key="17">
    <source>
        <dbReference type="Proteomes" id="UP000035368"/>
    </source>
</evidence>
<dbReference type="PANTHER" id="PTHR30582:SF2">
    <property type="entry name" value="L,D-TRANSPEPTIDASE YCIB-RELATED"/>
    <property type="match status" value="1"/>
</dbReference>
<evidence type="ECO:0000256" key="9">
    <source>
        <dbReference type="ARBA" id="ARBA00023288"/>
    </source>
</evidence>
<evidence type="ECO:0000256" key="5">
    <source>
        <dbReference type="ARBA" id="ARBA00022960"/>
    </source>
</evidence>
<reference evidence="16 17" key="1">
    <citation type="submission" date="2015-05" db="EMBL/GenBank/DDBJ databases">
        <title>Complete genome sequence of Corynebacterium epidermidicanis DSM 45586, isolated from the skin of a dog suffering from pruritus.</title>
        <authorList>
            <person name="Ruckert C."/>
            <person name="Albersmeier A."/>
            <person name="Winkler A."/>
            <person name="Tauch A."/>
        </authorList>
    </citation>
    <scope>NUCLEOTIDE SEQUENCE [LARGE SCALE GENOMIC DNA]</scope>
    <source>
        <strain evidence="16 17">DSM 45586</strain>
    </source>
</reference>
<evidence type="ECO:0000256" key="2">
    <source>
        <dbReference type="ARBA" id="ARBA00022475"/>
    </source>
</evidence>
<dbReference type="InterPro" id="IPR050979">
    <property type="entry name" value="LD-transpeptidase"/>
</dbReference>
<evidence type="ECO:0000256" key="6">
    <source>
        <dbReference type="ARBA" id="ARBA00022984"/>
    </source>
</evidence>
<keyword evidence="5 13" id="KW-0133">Cell shape</keyword>
<keyword evidence="11 13" id="KW-0961">Cell wall biogenesis/degradation</keyword>
<feature type="domain" description="L,D-TPase catalytic" evidence="15">
    <location>
        <begin position="237"/>
        <end position="361"/>
    </location>
</feature>
<dbReference type="AlphaFoldDB" id="A0A0G3GRS4"/>
<dbReference type="CDD" id="cd13432">
    <property type="entry name" value="LDT_IgD_like_2"/>
    <property type="match status" value="1"/>
</dbReference>
<dbReference type="PROSITE" id="PS51257">
    <property type="entry name" value="PROKAR_LIPOPROTEIN"/>
    <property type="match status" value="1"/>
</dbReference>
<dbReference type="GO" id="GO:0005576">
    <property type="term" value="C:extracellular region"/>
    <property type="evidence" value="ECO:0007669"/>
    <property type="project" value="TreeGrafter"/>
</dbReference>
<evidence type="ECO:0000259" key="15">
    <source>
        <dbReference type="PROSITE" id="PS52029"/>
    </source>
</evidence>
<keyword evidence="17" id="KW-1185">Reference proteome</keyword>
<dbReference type="FunFam" id="2.40.440.10:FF:000005">
    <property type="entry name" value="L,D-transpeptidase 2"/>
    <property type="match status" value="1"/>
</dbReference>
<evidence type="ECO:0000256" key="4">
    <source>
        <dbReference type="ARBA" id="ARBA00022729"/>
    </source>
</evidence>
<dbReference type="EMBL" id="CP011541">
    <property type="protein sequence ID" value="AKK03824.1"/>
    <property type="molecule type" value="Genomic_DNA"/>
</dbReference>
<dbReference type="GO" id="GO:0071555">
    <property type="term" value="P:cell wall organization"/>
    <property type="evidence" value="ECO:0007669"/>
    <property type="project" value="UniProtKB-UniRule"/>
</dbReference>
<dbReference type="Gene3D" id="2.40.440.10">
    <property type="entry name" value="L,D-transpeptidase catalytic domain-like"/>
    <property type="match status" value="1"/>
</dbReference>
<dbReference type="PROSITE" id="PS52029">
    <property type="entry name" value="LD_TPASE"/>
    <property type="match status" value="1"/>
</dbReference>
<evidence type="ECO:0000256" key="13">
    <source>
        <dbReference type="PROSITE-ProRule" id="PRU01373"/>
    </source>
</evidence>
<dbReference type="PANTHER" id="PTHR30582">
    <property type="entry name" value="L,D-TRANSPEPTIDASE"/>
    <property type="match status" value="1"/>
</dbReference>
<evidence type="ECO:0000256" key="8">
    <source>
        <dbReference type="ARBA" id="ARBA00023139"/>
    </source>
</evidence>